<dbReference type="InterPro" id="IPR045865">
    <property type="entry name" value="ACT-like_dom_sf"/>
</dbReference>
<feature type="binding site" evidence="7">
    <location>
        <position position="113"/>
    </location>
    <ligand>
        <name>Ni(2+)</name>
        <dbReference type="ChEBI" id="CHEBI:49786"/>
    </ligand>
</feature>
<protein>
    <recommendedName>
        <fullName evidence="7">Putative nickel-responsive regulator</fullName>
    </recommendedName>
</protein>
<dbReference type="AlphaFoldDB" id="A0A369BYH3"/>
<evidence type="ECO:0000256" key="1">
    <source>
        <dbReference type="ARBA" id="ARBA00008478"/>
    </source>
</evidence>
<dbReference type="InterPro" id="IPR013321">
    <property type="entry name" value="Arc_rbn_hlx_hlx"/>
</dbReference>
<dbReference type="Pfam" id="PF08753">
    <property type="entry name" value="NikR_C"/>
    <property type="match status" value="1"/>
</dbReference>
<dbReference type="GO" id="GO:0003700">
    <property type="term" value="F:DNA-binding transcription factor activity"/>
    <property type="evidence" value="ECO:0007669"/>
    <property type="project" value="UniProtKB-UniRule"/>
</dbReference>
<dbReference type="GO" id="GO:0010045">
    <property type="term" value="P:response to nickel cation"/>
    <property type="evidence" value="ECO:0007669"/>
    <property type="project" value="InterPro"/>
</dbReference>
<dbReference type="InterPro" id="IPR014864">
    <property type="entry name" value="TF_NikR_Ni-bd_C"/>
</dbReference>
<dbReference type="Proteomes" id="UP000252707">
    <property type="component" value="Unassembled WGS sequence"/>
</dbReference>
<comment type="similarity">
    <text evidence="1 7">Belongs to the transcriptional regulatory CopG/NikR family.</text>
</comment>
<proteinExistence type="inferred from homology"/>
<keyword evidence="5 7" id="KW-0238">DNA-binding</keyword>
<dbReference type="InterPro" id="IPR050192">
    <property type="entry name" value="CopG/NikR_regulator"/>
</dbReference>
<dbReference type="Gene3D" id="1.10.1220.10">
    <property type="entry name" value="Met repressor-like"/>
    <property type="match status" value="1"/>
</dbReference>
<dbReference type="EMBL" id="QPJY01000009">
    <property type="protein sequence ID" value="RCX26543.1"/>
    <property type="molecule type" value="Genomic_DNA"/>
</dbReference>
<evidence type="ECO:0000259" key="8">
    <source>
        <dbReference type="Pfam" id="PF01402"/>
    </source>
</evidence>
<keyword evidence="6 7" id="KW-0804">Transcription</keyword>
<comment type="caution">
    <text evidence="10">The sequence shown here is derived from an EMBL/GenBank/DDBJ whole genome shotgun (WGS) entry which is preliminary data.</text>
</comment>
<dbReference type="HAMAP" id="MF_00476">
    <property type="entry name" value="NikR"/>
    <property type="match status" value="1"/>
</dbReference>
<keyword evidence="3 7" id="KW-0479">Metal-binding</keyword>
<dbReference type="NCBIfam" id="NF003381">
    <property type="entry name" value="PRK04460.1"/>
    <property type="match status" value="1"/>
</dbReference>
<evidence type="ECO:0000256" key="5">
    <source>
        <dbReference type="ARBA" id="ARBA00023125"/>
    </source>
</evidence>
<evidence type="ECO:0000256" key="6">
    <source>
        <dbReference type="ARBA" id="ARBA00023163"/>
    </source>
</evidence>
<name>A0A369BYH3_9GAMM</name>
<dbReference type="GO" id="GO:0003677">
    <property type="term" value="F:DNA binding"/>
    <property type="evidence" value="ECO:0007669"/>
    <property type="project" value="UniProtKB-KW"/>
</dbReference>
<reference evidence="10 11" key="1">
    <citation type="submission" date="2018-07" db="EMBL/GenBank/DDBJ databases">
        <title>Genomic Encyclopedia of Type Strains, Phase IV (KMG-IV): sequencing the most valuable type-strain genomes for metagenomic binning, comparative biology and taxonomic classification.</title>
        <authorList>
            <person name="Goeker M."/>
        </authorList>
    </citation>
    <scope>NUCLEOTIDE SEQUENCE [LARGE SCALE GENOMIC DNA]</scope>
    <source>
        <strain evidence="10 11">DSM 26407</strain>
    </source>
</reference>
<gene>
    <name evidence="10" type="ORF">DFQ59_10972</name>
</gene>
<feature type="domain" description="Ribbon-helix-helix protein CopG" evidence="8">
    <location>
        <begin position="21"/>
        <end position="59"/>
    </location>
</feature>
<sequence>MHDTTRRTAAEKAVEKEEIIRFTVSLPRSLLDALDERVIGRGYASRSEFVRDFIRERIVEDVWAQGAEEVVGVLTIIYDHHQRELTQRMIDIQHSDQVHVLCTTHVHMDHHNCLETIIIQGQPPEIERIAIEIGGLKGVRFAKLTRASKVTV</sequence>
<keyword evidence="11" id="KW-1185">Reference proteome</keyword>
<comment type="cofactor">
    <cofactor evidence="7">
        <name>Ni(2+)</name>
        <dbReference type="ChEBI" id="CHEBI:49786"/>
    </cofactor>
    <text evidence="7">Binds 1 nickel ion per subunit.</text>
</comment>
<dbReference type="CDD" id="cd22231">
    <property type="entry name" value="RHH_NikR_HicB-like"/>
    <property type="match status" value="1"/>
</dbReference>
<dbReference type="OrthoDB" id="9806294at2"/>
<keyword evidence="4 7" id="KW-0805">Transcription regulation</keyword>
<dbReference type="Gene3D" id="3.30.70.1150">
    <property type="entry name" value="ACT-like. Chain A, domain 2"/>
    <property type="match status" value="1"/>
</dbReference>
<comment type="function">
    <text evidence="7">Transcriptional regulator.</text>
</comment>
<feature type="binding site" evidence="7">
    <location>
        <position position="107"/>
    </location>
    <ligand>
        <name>Ni(2+)</name>
        <dbReference type="ChEBI" id="CHEBI:49786"/>
    </ligand>
</feature>
<evidence type="ECO:0000313" key="11">
    <source>
        <dbReference type="Proteomes" id="UP000252707"/>
    </source>
</evidence>
<feature type="binding site" evidence="7">
    <location>
        <position position="94"/>
    </location>
    <ligand>
        <name>Ni(2+)</name>
        <dbReference type="ChEBI" id="CHEBI:49786"/>
    </ligand>
</feature>
<feature type="binding site" evidence="7">
    <location>
        <position position="105"/>
    </location>
    <ligand>
        <name>Ni(2+)</name>
        <dbReference type="ChEBI" id="CHEBI:49786"/>
    </ligand>
</feature>
<dbReference type="InterPro" id="IPR022988">
    <property type="entry name" value="Ni_resp_reg_NikR"/>
</dbReference>
<evidence type="ECO:0000259" key="9">
    <source>
        <dbReference type="Pfam" id="PF08753"/>
    </source>
</evidence>
<evidence type="ECO:0000256" key="2">
    <source>
        <dbReference type="ARBA" id="ARBA00022596"/>
    </source>
</evidence>
<dbReference type="InterPro" id="IPR002145">
    <property type="entry name" value="CopG"/>
</dbReference>
<feature type="domain" description="Transcription factor NikR nickel binding C-terminal" evidence="9">
    <location>
        <begin position="71"/>
        <end position="145"/>
    </location>
</feature>
<dbReference type="PANTHER" id="PTHR34719">
    <property type="entry name" value="NICKEL-RESPONSIVE REGULATOR"/>
    <property type="match status" value="1"/>
</dbReference>
<evidence type="ECO:0000256" key="3">
    <source>
        <dbReference type="ARBA" id="ARBA00022723"/>
    </source>
</evidence>
<dbReference type="Pfam" id="PF01402">
    <property type="entry name" value="RHH_1"/>
    <property type="match status" value="1"/>
</dbReference>
<keyword evidence="2 7" id="KW-0533">Nickel</keyword>
<dbReference type="InterPro" id="IPR027271">
    <property type="entry name" value="Acetolactate_synth/TF_NikR_C"/>
</dbReference>
<evidence type="ECO:0000256" key="7">
    <source>
        <dbReference type="HAMAP-Rule" id="MF_00476"/>
    </source>
</evidence>
<dbReference type="NCBIfam" id="NF001884">
    <property type="entry name" value="PRK00630.1"/>
    <property type="match status" value="1"/>
</dbReference>
<dbReference type="NCBIfam" id="NF002815">
    <property type="entry name" value="PRK02967.1"/>
    <property type="match status" value="1"/>
</dbReference>
<dbReference type="SUPFAM" id="SSF55021">
    <property type="entry name" value="ACT-like"/>
    <property type="match status" value="1"/>
</dbReference>
<evidence type="ECO:0000313" key="10">
    <source>
        <dbReference type="EMBL" id="RCX26543.1"/>
    </source>
</evidence>
<dbReference type="InterPro" id="IPR010985">
    <property type="entry name" value="Ribbon_hlx_hlx"/>
</dbReference>
<dbReference type="GO" id="GO:0016151">
    <property type="term" value="F:nickel cation binding"/>
    <property type="evidence" value="ECO:0007669"/>
    <property type="project" value="UniProtKB-UniRule"/>
</dbReference>
<accession>A0A369BYH3</accession>
<dbReference type="PANTHER" id="PTHR34719:SF2">
    <property type="entry name" value="NICKEL-RESPONSIVE REGULATOR"/>
    <property type="match status" value="1"/>
</dbReference>
<dbReference type="NCBIfam" id="NF002169">
    <property type="entry name" value="PRK01002.1"/>
    <property type="match status" value="1"/>
</dbReference>
<dbReference type="SUPFAM" id="SSF47598">
    <property type="entry name" value="Ribbon-helix-helix"/>
    <property type="match status" value="1"/>
</dbReference>
<evidence type="ECO:0000256" key="4">
    <source>
        <dbReference type="ARBA" id="ARBA00023015"/>
    </source>
</evidence>
<dbReference type="RefSeq" id="WP_114280624.1">
    <property type="nucleotide sequence ID" value="NZ_QPJY01000009.1"/>
</dbReference>
<organism evidence="10 11">
    <name type="scientific">Thioalbus denitrificans</name>
    <dbReference type="NCBI Taxonomy" id="547122"/>
    <lineage>
        <taxon>Bacteria</taxon>
        <taxon>Pseudomonadati</taxon>
        <taxon>Pseudomonadota</taxon>
        <taxon>Gammaproteobacteria</taxon>
        <taxon>Chromatiales</taxon>
        <taxon>Ectothiorhodospiraceae</taxon>
        <taxon>Thioalbus</taxon>
    </lineage>
</organism>